<feature type="domain" description="Flagellar hook protein FlgE D2" evidence="8">
    <location>
        <begin position="311"/>
        <end position="455"/>
    </location>
</feature>
<comment type="similarity">
    <text evidence="2 5">Belongs to the flagella basal body rod proteins family.</text>
</comment>
<evidence type="ECO:0000256" key="1">
    <source>
        <dbReference type="ARBA" id="ARBA00004117"/>
    </source>
</evidence>
<dbReference type="Pfam" id="PF06429">
    <property type="entry name" value="Flg_bbr_C"/>
    <property type="match status" value="1"/>
</dbReference>
<evidence type="ECO:0000256" key="3">
    <source>
        <dbReference type="ARBA" id="ARBA00019015"/>
    </source>
</evidence>
<dbReference type="Pfam" id="PF22692">
    <property type="entry name" value="LlgE_F_G_D1"/>
    <property type="match status" value="1"/>
</dbReference>
<dbReference type="InterPro" id="IPR037925">
    <property type="entry name" value="FlgE/F/G-like"/>
</dbReference>
<evidence type="ECO:0000259" key="9">
    <source>
        <dbReference type="Pfam" id="PF22692"/>
    </source>
</evidence>
<feature type="domain" description="Flagellar basal body rod protein N-terminal" evidence="6">
    <location>
        <begin position="5"/>
        <end position="35"/>
    </location>
</feature>
<proteinExistence type="inferred from homology"/>
<comment type="subcellular location">
    <subcellularLocation>
        <location evidence="1 5">Bacterial flagellum basal body</location>
    </subcellularLocation>
</comment>
<dbReference type="InterPro" id="IPR011491">
    <property type="entry name" value="FlgE_D2"/>
</dbReference>
<dbReference type="Gene3D" id="2.60.98.20">
    <property type="entry name" value="Flagellar hook protein FlgE"/>
    <property type="match status" value="1"/>
</dbReference>
<keyword evidence="4 5" id="KW-0975">Bacterial flagellum</keyword>
<dbReference type="InterPro" id="IPR053967">
    <property type="entry name" value="LlgE_F_G-like_D1"/>
</dbReference>
<evidence type="ECO:0000256" key="5">
    <source>
        <dbReference type="RuleBase" id="RU362116"/>
    </source>
</evidence>
<evidence type="ECO:0000259" key="8">
    <source>
        <dbReference type="Pfam" id="PF07559"/>
    </source>
</evidence>
<accession>A0A0E4GDW2</accession>
<dbReference type="InterPro" id="IPR037058">
    <property type="entry name" value="Falgellar_hook_FlgE_sf"/>
</dbReference>
<dbReference type="EMBL" id="CGIH01000027">
    <property type="protein sequence ID" value="CFX65142.1"/>
    <property type="molecule type" value="Genomic_DNA"/>
</dbReference>
<protein>
    <recommendedName>
        <fullName evidence="3 5">Flagellar hook protein FlgE</fullName>
    </recommendedName>
</protein>
<evidence type="ECO:0000259" key="7">
    <source>
        <dbReference type="Pfam" id="PF06429"/>
    </source>
</evidence>
<dbReference type="Pfam" id="PF00460">
    <property type="entry name" value="Flg_bb_rod"/>
    <property type="match status" value="1"/>
</dbReference>
<dbReference type="SUPFAM" id="SSF117143">
    <property type="entry name" value="Flagellar hook protein flgE"/>
    <property type="match status" value="1"/>
</dbReference>
<dbReference type="RefSeq" id="WP_052729670.1">
    <property type="nucleotide sequence ID" value="NZ_CGIH01000027.1"/>
</dbReference>
<evidence type="ECO:0000313" key="11">
    <source>
        <dbReference type="Proteomes" id="UP000045545"/>
    </source>
</evidence>
<dbReference type="NCBIfam" id="TIGR03506">
    <property type="entry name" value="FlgEFG_subfam"/>
    <property type="match status" value="1"/>
</dbReference>
<gene>
    <name evidence="10" type="ORF">1579</name>
</gene>
<dbReference type="AlphaFoldDB" id="A0A0E4GDW2"/>
<keyword evidence="11" id="KW-1185">Reference proteome</keyword>
<feature type="domain" description="Flagellar hook protein FlgE/F/G-like D1" evidence="9">
    <location>
        <begin position="95"/>
        <end position="150"/>
    </location>
</feature>
<dbReference type="GO" id="GO:0005829">
    <property type="term" value="C:cytosol"/>
    <property type="evidence" value="ECO:0007669"/>
    <property type="project" value="TreeGrafter"/>
</dbReference>
<evidence type="ECO:0000256" key="2">
    <source>
        <dbReference type="ARBA" id="ARBA00009677"/>
    </source>
</evidence>
<dbReference type="InterPro" id="IPR001444">
    <property type="entry name" value="Flag_bb_rod_N"/>
</dbReference>
<dbReference type="STRING" id="690567.1579"/>
<evidence type="ECO:0000313" key="10">
    <source>
        <dbReference type="EMBL" id="CFX65142.1"/>
    </source>
</evidence>
<dbReference type="OrthoDB" id="9804559at2"/>
<dbReference type="PANTHER" id="PTHR30435:SF1">
    <property type="entry name" value="FLAGELLAR HOOK PROTEIN FLGE"/>
    <property type="match status" value="1"/>
</dbReference>
<reference evidence="10 11" key="1">
    <citation type="submission" date="2015-03" db="EMBL/GenBank/DDBJ databases">
        <authorList>
            <person name="Murphy D."/>
        </authorList>
    </citation>
    <scope>NUCLEOTIDE SEQUENCE [LARGE SCALE GENOMIC DNA]</scope>
    <source>
        <strain evidence="10 11">OL-4</strain>
    </source>
</reference>
<organism evidence="10 11">
    <name type="scientific">Syntrophomonas zehnderi OL-4</name>
    <dbReference type="NCBI Taxonomy" id="690567"/>
    <lineage>
        <taxon>Bacteria</taxon>
        <taxon>Bacillati</taxon>
        <taxon>Bacillota</taxon>
        <taxon>Clostridia</taxon>
        <taxon>Eubacteriales</taxon>
        <taxon>Syntrophomonadaceae</taxon>
        <taxon>Syntrophomonas</taxon>
    </lineage>
</organism>
<comment type="function">
    <text evidence="5">A flexible structure which links the flagellar filament to the drive apparatus in the basal body.</text>
</comment>
<dbReference type="InterPro" id="IPR010930">
    <property type="entry name" value="Flg_bb/hook_C_dom"/>
</dbReference>
<sequence length="575" mass="61973">MMRSMYSGVSGLRNHQTRMDVIGNNIANVNTAGFKKSRVVFKDAFYQVSRGASRPTAERGGTNPMAVGLGMMLSSIDQIHTPAPTTTTNKTTDMAIDGNGYFAVNIGNSRYYTRAGAFDFDTDGKLVSTANGYQVQGWMTDRVVNPDTGDWRIDTSADPTGISLQNYKILEPNATTKMQFAGNLDSNTAQTPALNEIQTLSFENTPTTGSFRLQIGGHTTDWIAGDAADPAAAIQSALEDLPNVGAGNVAVVWDAANNRYNITYQNALANTDVPQVQFVDSKDSFDGGKVTTTTVAPDYNELTVPTAANSVVKSRDVYDSLGNKRTVYFRFIKYNVDTSNPGNPVSNWACDISLNPLFEAAPGYDAANDLKKVDLNAAAPASDLPANSNRILRVTGLDFDKMGKMLGQQPDPDPLTLTIERDAIGADDIKFTIDFNSINQFNGQSTAWAEKQNGYKQGNLTSYSIGTDGTIIGIYDNDEARSLARVALFTFENPAGLKQAGSSLFSESSNSGLANMGVPGEGGKGTIIPSSLEMSNVDLSEEFTDMIVTQRGFQANSRIITTSDEMLQELVNLKR</sequence>
<evidence type="ECO:0000256" key="4">
    <source>
        <dbReference type="ARBA" id="ARBA00023143"/>
    </source>
</evidence>
<dbReference type="PANTHER" id="PTHR30435">
    <property type="entry name" value="FLAGELLAR PROTEIN"/>
    <property type="match status" value="1"/>
</dbReference>
<dbReference type="GO" id="GO:0009424">
    <property type="term" value="C:bacterial-type flagellum hook"/>
    <property type="evidence" value="ECO:0007669"/>
    <property type="project" value="TreeGrafter"/>
</dbReference>
<dbReference type="GO" id="GO:0009425">
    <property type="term" value="C:bacterial-type flagellum basal body"/>
    <property type="evidence" value="ECO:0007669"/>
    <property type="project" value="UniProtKB-SubCell"/>
</dbReference>
<dbReference type="GO" id="GO:0071978">
    <property type="term" value="P:bacterial-type flagellum-dependent swarming motility"/>
    <property type="evidence" value="ECO:0007669"/>
    <property type="project" value="TreeGrafter"/>
</dbReference>
<dbReference type="InterPro" id="IPR020013">
    <property type="entry name" value="Flagellar_FlgE/F/G"/>
</dbReference>
<dbReference type="Proteomes" id="UP000045545">
    <property type="component" value="Unassembled WGS sequence"/>
</dbReference>
<evidence type="ECO:0000259" key="6">
    <source>
        <dbReference type="Pfam" id="PF00460"/>
    </source>
</evidence>
<feature type="domain" description="Flagellar basal-body/hook protein C-terminal" evidence="7">
    <location>
        <begin position="531"/>
        <end position="573"/>
    </location>
</feature>
<dbReference type="Pfam" id="PF07559">
    <property type="entry name" value="FlgE_D2"/>
    <property type="match status" value="1"/>
</dbReference>
<name>A0A0E4GDW2_9FIRM</name>